<dbReference type="PRINTS" id="PR01487">
    <property type="entry name" value="LUXSPROTEIN"/>
</dbReference>
<dbReference type="Pfam" id="PF02664">
    <property type="entry name" value="LuxS"/>
    <property type="match status" value="1"/>
</dbReference>
<evidence type="ECO:0000256" key="12">
    <source>
        <dbReference type="ARBA" id="ARBA00030600"/>
    </source>
</evidence>
<evidence type="ECO:0000256" key="9">
    <source>
        <dbReference type="ARBA" id="ARBA00023004"/>
    </source>
</evidence>
<comment type="similarity">
    <text evidence="2 14">Belongs to the LuxS family.</text>
</comment>
<dbReference type="EC" id="4.4.1.21" evidence="4 14"/>
<dbReference type="Gene3D" id="3.30.1360.80">
    <property type="entry name" value="S-ribosylhomocysteinase (LuxS)"/>
    <property type="match status" value="1"/>
</dbReference>
<evidence type="ECO:0000256" key="7">
    <source>
        <dbReference type="ARBA" id="ARBA00022723"/>
    </source>
</evidence>
<dbReference type="GO" id="GO:0009372">
    <property type="term" value="P:quorum sensing"/>
    <property type="evidence" value="ECO:0007669"/>
    <property type="project" value="UniProtKB-UniRule"/>
</dbReference>
<evidence type="ECO:0000256" key="15">
    <source>
        <dbReference type="SAM" id="MobiDB-lite"/>
    </source>
</evidence>
<gene>
    <name evidence="14" type="primary">luxS</name>
    <name evidence="16" type="ORF">PSRA_1566</name>
</gene>
<dbReference type="GO" id="GO:0005506">
    <property type="term" value="F:iron ion binding"/>
    <property type="evidence" value="ECO:0007669"/>
    <property type="project" value="InterPro"/>
</dbReference>
<dbReference type="OrthoDB" id="9788129at2"/>
<proteinExistence type="inferred from homology"/>
<evidence type="ECO:0000256" key="10">
    <source>
        <dbReference type="ARBA" id="ARBA00023239"/>
    </source>
</evidence>
<dbReference type="Proteomes" id="UP000216725">
    <property type="component" value="Unassembled WGS sequence"/>
</dbReference>
<evidence type="ECO:0000256" key="2">
    <source>
        <dbReference type="ARBA" id="ARBA00007311"/>
    </source>
</evidence>
<keyword evidence="9 14" id="KW-0408">Iron</keyword>
<evidence type="ECO:0000256" key="1">
    <source>
        <dbReference type="ARBA" id="ARBA00000297"/>
    </source>
</evidence>
<dbReference type="HAMAP" id="MF_00091">
    <property type="entry name" value="LuxS"/>
    <property type="match status" value="1"/>
</dbReference>
<dbReference type="InterPro" id="IPR003815">
    <property type="entry name" value="S-ribosylhomocysteinase"/>
</dbReference>
<dbReference type="GO" id="GO:0043768">
    <property type="term" value="F:S-ribosylhomocysteine lyase activity"/>
    <property type="evidence" value="ECO:0007669"/>
    <property type="project" value="UniProtKB-UniRule"/>
</dbReference>
<feature type="region of interest" description="Disordered" evidence="15">
    <location>
        <begin position="1"/>
        <end position="22"/>
    </location>
</feature>
<comment type="cofactor">
    <cofactor evidence="14">
        <name>Fe cation</name>
        <dbReference type="ChEBI" id="CHEBI:24875"/>
    </cofactor>
    <text evidence="14">Binds 1 Fe cation per subunit.</text>
</comment>
<evidence type="ECO:0000256" key="5">
    <source>
        <dbReference type="ARBA" id="ARBA00015130"/>
    </source>
</evidence>
<evidence type="ECO:0000313" key="17">
    <source>
        <dbReference type="Proteomes" id="UP000216725"/>
    </source>
</evidence>
<comment type="subunit">
    <text evidence="3 14">Homodimer.</text>
</comment>
<keyword evidence="8 14" id="KW-0071">Autoinducer synthesis</keyword>
<name>A0A261ESD5_9BIFI</name>
<comment type="caution">
    <text evidence="16">The sequence shown here is derived from an EMBL/GenBank/DDBJ whole genome shotgun (WGS) entry which is preliminary data.</text>
</comment>
<sequence>MAQGTDTAQTNQADNKPVPESFTLDHTTVKAPYVRLIDVEQGPKGDEISNFDLRLVQPNENAIPTGGLHTIEHTIAVTLRERIPGYIDCSPFGCRTGFHLLAWGRPTPHDVAVALKESLEFIAYKATWDDVPAHDIKSCGNYRDHSLFTAKEWAKKILDEGISADAWDRSQVV</sequence>
<dbReference type="InterPro" id="IPR037005">
    <property type="entry name" value="LuxS_sf"/>
</dbReference>
<comment type="catalytic activity">
    <reaction evidence="1 14">
        <text>S-(5-deoxy-D-ribos-5-yl)-L-homocysteine = (S)-4,5-dihydroxypentane-2,3-dione + L-homocysteine</text>
        <dbReference type="Rhea" id="RHEA:17753"/>
        <dbReference type="ChEBI" id="CHEBI:29484"/>
        <dbReference type="ChEBI" id="CHEBI:58195"/>
        <dbReference type="ChEBI" id="CHEBI:58199"/>
        <dbReference type="EC" id="4.4.1.21"/>
    </reaction>
</comment>
<keyword evidence="7 14" id="KW-0479">Metal-binding</keyword>
<dbReference type="RefSeq" id="WP_094661367.1">
    <property type="nucleotide sequence ID" value="NZ_JBKZBO010000003.1"/>
</dbReference>
<keyword evidence="10 14" id="KW-0456">Lyase</keyword>
<evidence type="ECO:0000256" key="4">
    <source>
        <dbReference type="ARBA" id="ARBA00012240"/>
    </source>
</evidence>
<reference evidence="16 17" key="1">
    <citation type="journal article" date="2017" name="BMC Genomics">
        <title>Comparative genomic and phylogenomic analyses of the Bifidobacteriaceae family.</title>
        <authorList>
            <person name="Lugli G.A."/>
            <person name="Milani C."/>
            <person name="Turroni F."/>
            <person name="Duranti S."/>
            <person name="Mancabelli L."/>
            <person name="Mangifesta M."/>
            <person name="Ferrario C."/>
            <person name="Modesto M."/>
            <person name="Mattarelli P."/>
            <person name="Jiri K."/>
            <person name="van Sinderen D."/>
            <person name="Ventura M."/>
        </authorList>
    </citation>
    <scope>NUCLEOTIDE SEQUENCE [LARGE SCALE GENOMIC DNA]</scope>
    <source>
        <strain evidence="16 17">DSM 24742</strain>
    </source>
</reference>
<keyword evidence="17" id="KW-1185">Reference proteome</keyword>
<comment type="function">
    <text evidence="11 14">Involved in the synthesis of autoinducer 2 (AI-2) which is secreted by bacteria and is used to communicate both the cell density and the metabolic potential of the environment. The regulation of gene expression in response to changes in cell density is called quorum sensing. Catalyzes the transformation of S-ribosylhomocysteine (RHC) to homocysteine (HC) and 4,5-dihydroxy-2,3-pentadione (DPD).</text>
</comment>
<protein>
    <recommendedName>
        <fullName evidence="5 14">S-ribosylhomocysteine lyase</fullName>
        <ecNumber evidence="4 14">4.4.1.21</ecNumber>
    </recommendedName>
    <alternativeName>
        <fullName evidence="12 14">AI-2 synthesis protein</fullName>
    </alternativeName>
    <alternativeName>
        <fullName evidence="13 14">Autoinducer-2 production protein LuxS</fullName>
    </alternativeName>
</protein>
<dbReference type="SUPFAM" id="SSF63411">
    <property type="entry name" value="LuxS/MPP-like metallohydrolase"/>
    <property type="match status" value="1"/>
</dbReference>
<dbReference type="PIRSF" id="PIRSF006160">
    <property type="entry name" value="AI2"/>
    <property type="match status" value="1"/>
</dbReference>
<evidence type="ECO:0000256" key="6">
    <source>
        <dbReference type="ARBA" id="ARBA00022654"/>
    </source>
</evidence>
<evidence type="ECO:0000313" key="16">
    <source>
        <dbReference type="EMBL" id="OZG49761.1"/>
    </source>
</evidence>
<feature type="binding site" evidence="14">
    <location>
        <position position="139"/>
    </location>
    <ligand>
        <name>Fe cation</name>
        <dbReference type="ChEBI" id="CHEBI:24875"/>
    </ligand>
</feature>
<feature type="binding site" evidence="14">
    <location>
        <position position="69"/>
    </location>
    <ligand>
        <name>Fe cation</name>
        <dbReference type="ChEBI" id="CHEBI:24875"/>
    </ligand>
</feature>
<dbReference type="EMBL" id="MWWR01000018">
    <property type="protein sequence ID" value="OZG49761.1"/>
    <property type="molecule type" value="Genomic_DNA"/>
</dbReference>
<dbReference type="AlphaFoldDB" id="A0A261ESD5"/>
<evidence type="ECO:0000256" key="13">
    <source>
        <dbReference type="ARBA" id="ARBA00031777"/>
    </source>
</evidence>
<dbReference type="PANTHER" id="PTHR35799">
    <property type="entry name" value="S-RIBOSYLHOMOCYSTEINE LYASE"/>
    <property type="match status" value="1"/>
</dbReference>
<evidence type="ECO:0000256" key="8">
    <source>
        <dbReference type="ARBA" id="ARBA00022929"/>
    </source>
</evidence>
<dbReference type="InterPro" id="IPR011249">
    <property type="entry name" value="Metalloenz_LuxS/M16"/>
</dbReference>
<evidence type="ECO:0000256" key="3">
    <source>
        <dbReference type="ARBA" id="ARBA00011738"/>
    </source>
</evidence>
<feature type="compositionally biased region" description="Polar residues" evidence="15">
    <location>
        <begin position="1"/>
        <end position="14"/>
    </location>
</feature>
<organism evidence="16 17">
    <name type="scientific">Pseudoscardovia radai</name>
    <dbReference type="NCBI Taxonomy" id="987066"/>
    <lineage>
        <taxon>Bacteria</taxon>
        <taxon>Bacillati</taxon>
        <taxon>Actinomycetota</taxon>
        <taxon>Actinomycetes</taxon>
        <taxon>Bifidobacteriales</taxon>
        <taxon>Bifidobacteriaceae</taxon>
        <taxon>Pseudoscardovia</taxon>
    </lineage>
</organism>
<feature type="binding site" evidence="14">
    <location>
        <position position="73"/>
    </location>
    <ligand>
        <name>Fe cation</name>
        <dbReference type="ChEBI" id="CHEBI:24875"/>
    </ligand>
</feature>
<keyword evidence="6 14" id="KW-0673">Quorum sensing</keyword>
<evidence type="ECO:0000256" key="11">
    <source>
        <dbReference type="ARBA" id="ARBA00024654"/>
    </source>
</evidence>
<accession>A0A261ESD5</accession>
<evidence type="ECO:0000256" key="14">
    <source>
        <dbReference type="HAMAP-Rule" id="MF_00091"/>
    </source>
</evidence>
<dbReference type="PANTHER" id="PTHR35799:SF1">
    <property type="entry name" value="S-RIBOSYLHOMOCYSTEINE LYASE"/>
    <property type="match status" value="1"/>
</dbReference>